<proteinExistence type="inferred from homology"/>
<dbReference type="Pfam" id="PF00389">
    <property type="entry name" value="2-Hacid_dh"/>
    <property type="match status" value="1"/>
</dbReference>
<evidence type="ECO:0000313" key="7">
    <source>
        <dbReference type="EMBL" id="KGM36043.1"/>
    </source>
</evidence>
<accession>A0A0A0DDS9</accession>
<evidence type="ECO:0000256" key="3">
    <source>
        <dbReference type="ARBA" id="ARBA00023027"/>
    </source>
</evidence>
<reference evidence="7 8" key="1">
    <citation type="submission" date="2014-01" db="EMBL/GenBank/DDBJ databases">
        <title>Genome sequence determination for a cystic fibrosis isolate, Inquilinus limosus.</title>
        <authorList>
            <person name="Pino M."/>
            <person name="Di Conza J."/>
            <person name="Gutkind G."/>
        </authorList>
    </citation>
    <scope>NUCLEOTIDE SEQUENCE [LARGE SCALE GENOMIC DNA]</scope>
    <source>
        <strain evidence="7 8">MP06</strain>
    </source>
</reference>
<evidence type="ECO:0000313" key="8">
    <source>
        <dbReference type="Proteomes" id="UP000029995"/>
    </source>
</evidence>
<evidence type="ECO:0008006" key="9">
    <source>
        <dbReference type="Google" id="ProtNLM"/>
    </source>
</evidence>
<dbReference type="SUPFAM" id="SSF51735">
    <property type="entry name" value="NAD(P)-binding Rossmann-fold domains"/>
    <property type="match status" value="1"/>
</dbReference>
<dbReference type="GO" id="GO:0016616">
    <property type="term" value="F:oxidoreductase activity, acting on the CH-OH group of donors, NAD or NADP as acceptor"/>
    <property type="evidence" value="ECO:0007669"/>
    <property type="project" value="InterPro"/>
</dbReference>
<dbReference type="PROSITE" id="PS00671">
    <property type="entry name" value="D_2_HYDROXYACID_DH_3"/>
    <property type="match status" value="1"/>
</dbReference>
<dbReference type="GO" id="GO:0051287">
    <property type="term" value="F:NAD binding"/>
    <property type="evidence" value="ECO:0007669"/>
    <property type="project" value="InterPro"/>
</dbReference>
<gene>
    <name evidence="7" type="ORF">P409_00770</name>
</gene>
<name>A0A0A0DDS9_9PROT</name>
<comment type="similarity">
    <text evidence="1 4">Belongs to the D-isomer specific 2-hydroxyacid dehydrogenase family.</text>
</comment>
<dbReference type="PANTHER" id="PTHR42789:SF1">
    <property type="entry name" value="D-ISOMER SPECIFIC 2-HYDROXYACID DEHYDROGENASE FAMILY PROTEIN (AFU_ORTHOLOGUE AFUA_6G10090)"/>
    <property type="match status" value="1"/>
</dbReference>
<evidence type="ECO:0000259" key="5">
    <source>
        <dbReference type="Pfam" id="PF00389"/>
    </source>
</evidence>
<evidence type="ECO:0000259" key="6">
    <source>
        <dbReference type="Pfam" id="PF02826"/>
    </source>
</evidence>
<dbReference type="Pfam" id="PF02826">
    <property type="entry name" value="2-Hacid_dh_C"/>
    <property type="match status" value="1"/>
</dbReference>
<dbReference type="CDD" id="cd12173">
    <property type="entry name" value="PGDH_4"/>
    <property type="match status" value="1"/>
</dbReference>
<evidence type="ECO:0000256" key="4">
    <source>
        <dbReference type="RuleBase" id="RU003719"/>
    </source>
</evidence>
<organism evidence="7 8">
    <name type="scientific">Inquilinus limosus MP06</name>
    <dbReference type="NCBI Taxonomy" id="1398085"/>
    <lineage>
        <taxon>Bacteria</taxon>
        <taxon>Pseudomonadati</taxon>
        <taxon>Pseudomonadota</taxon>
        <taxon>Alphaproteobacteria</taxon>
        <taxon>Rhodospirillales</taxon>
        <taxon>Rhodospirillaceae</taxon>
        <taxon>Inquilinus</taxon>
    </lineage>
</organism>
<feature type="domain" description="D-isomer specific 2-hydroxyacid dehydrogenase catalytic" evidence="5">
    <location>
        <begin position="7"/>
        <end position="311"/>
    </location>
</feature>
<keyword evidence="2 4" id="KW-0560">Oxidoreductase</keyword>
<dbReference type="EMBL" id="JANX01000002">
    <property type="protein sequence ID" value="KGM36043.1"/>
    <property type="molecule type" value="Genomic_DNA"/>
</dbReference>
<dbReference type="InterPro" id="IPR036291">
    <property type="entry name" value="NAD(P)-bd_dom_sf"/>
</dbReference>
<dbReference type="Proteomes" id="UP000029995">
    <property type="component" value="Unassembled WGS sequence"/>
</dbReference>
<evidence type="ECO:0000256" key="2">
    <source>
        <dbReference type="ARBA" id="ARBA00023002"/>
    </source>
</evidence>
<sequence length="328" mass="35345">MPGRHRVLSTSRLHPDAEDLLRQTCDYEVAPDERPDTLRRAVVEADALIVRTKLPADIFDHARRLSACVRHGVGLDFVPLEAATRAGIPVANLPSANTQAVVEHVVGSIIVVARGLHALANAFAETGWSSRIGHSGMELQGRTLGVVGCGRIGRGVARAMQAAFGMRVLGFGRELDPAGDIEPTPLDRLFAASDAITLHLPATPETRHIVDARLLGSMKPGAVFINASRGELVDSTALAAALREGRIRGAAVDVFDREPPPGDHPLRTAPNAFLTPHVAGLTDDSARRMSVGAAEESLRILRGERPLSLVNPEVWHAFLRRRQHERTT</sequence>
<dbReference type="RefSeq" id="WP_034830782.1">
    <property type="nucleotide sequence ID" value="NZ_JANX01000002.1"/>
</dbReference>
<comment type="caution">
    <text evidence="7">The sequence shown here is derived from an EMBL/GenBank/DDBJ whole genome shotgun (WGS) entry which is preliminary data.</text>
</comment>
<dbReference type="PANTHER" id="PTHR42789">
    <property type="entry name" value="D-ISOMER SPECIFIC 2-HYDROXYACID DEHYDROGENASE FAMILY PROTEIN (AFU_ORTHOLOGUE AFUA_6G10090)"/>
    <property type="match status" value="1"/>
</dbReference>
<keyword evidence="3" id="KW-0520">NAD</keyword>
<protein>
    <recommendedName>
        <fullName evidence="9">Hydroxyacid dehydrogenase</fullName>
    </recommendedName>
</protein>
<dbReference type="Gene3D" id="3.40.50.720">
    <property type="entry name" value="NAD(P)-binding Rossmann-like Domain"/>
    <property type="match status" value="2"/>
</dbReference>
<dbReference type="OrthoDB" id="9793626at2"/>
<dbReference type="SUPFAM" id="SSF52283">
    <property type="entry name" value="Formate/glycerate dehydrogenase catalytic domain-like"/>
    <property type="match status" value="1"/>
</dbReference>
<feature type="domain" description="D-isomer specific 2-hydroxyacid dehydrogenase NAD-binding" evidence="6">
    <location>
        <begin position="107"/>
        <end position="279"/>
    </location>
</feature>
<dbReference type="InterPro" id="IPR006139">
    <property type="entry name" value="D-isomer_2_OHA_DH_cat_dom"/>
</dbReference>
<dbReference type="InterPro" id="IPR050857">
    <property type="entry name" value="D-2-hydroxyacid_DH"/>
</dbReference>
<dbReference type="InterPro" id="IPR006140">
    <property type="entry name" value="D-isomer_DH_NAD-bd"/>
</dbReference>
<dbReference type="AlphaFoldDB" id="A0A0A0DDS9"/>
<dbReference type="InterPro" id="IPR029753">
    <property type="entry name" value="D-isomer_DH_CS"/>
</dbReference>
<evidence type="ECO:0000256" key="1">
    <source>
        <dbReference type="ARBA" id="ARBA00005854"/>
    </source>
</evidence>
<dbReference type="PROSITE" id="PS00670">
    <property type="entry name" value="D_2_HYDROXYACID_DH_2"/>
    <property type="match status" value="1"/>
</dbReference>